<dbReference type="EMBL" id="CP036349">
    <property type="protein sequence ID" value="QDV75837.1"/>
    <property type="molecule type" value="Genomic_DNA"/>
</dbReference>
<evidence type="ECO:0000313" key="1">
    <source>
        <dbReference type="EMBL" id="QDV75837.1"/>
    </source>
</evidence>
<dbReference type="KEGG" id="bmei:Spa11_40600"/>
<evidence type="ECO:0008006" key="3">
    <source>
        <dbReference type="Google" id="ProtNLM"/>
    </source>
</evidence>
<accession>A0A518KDH3</accession>
<evidence type="ECO:0000313" key="2">
    <source>
        <dbReference type="Proteomes" id="UP000316426"/>
    </source>
</evidence>
<sequence>MIPDSIKLALSGQKGAVERSSDDLPKVPEYLDVLGLSGDQQVREFFQNYNLSGVLSNRSHELLDLCSPTSQIIEATDFGRDTYGISENFVCLTSGEGEGFILYSKVDGKVYDVAVNQLDELEAGKIKARWQSFVELIEWYLS</sequence>
<organism evidence="1 2">
    <name type="scientific">Botrimarina mediterranea</name>
    <dbReference type="NCBI Taxonomy" id="2528022"/>
    <lineage>
        <taxon>Bacteria</taxon>
        <taxon>Pseudomonadati</taxon>
        <taxon>Planctomycetota</taxon>
        <taxon>Planctomycetia</taxon>
        <taxon>Pirellulales</taxon>
        <taxon>Lacipirellulaceae</taxon>
        <taxon>Botrimarina</taxon>
    </lineage>
</organism>
<gene>
    <name evidence="1" type="ORF">Spa11_40600</name>
</gene>
<protein>
    <recommendedName>
        <fullName evidence="3">SMI1 / KNR4 family protein</fullName>
    </recommendedName>
</protein>
<name>A0A518KDH3_9BACT</name>
<keyword evidence="2" id="KW-1185">Reference proteome</keyword>
<dbReference type="AlphaFoldDB" id="A0A518KDH3"/>
<reference evidence="1 2" key="1">
    <citation type="submission" date="2019-02" db="EMBL/GenBank/DDBJ databases">
        <title>Deep-cultivation of Planctomycetes and their phenomic and genomic characterization uncovers novel biology.</title>
        <authorList>
            <person name="Wiegand S."/>
            <person name="Jogler M."/>
            <person name="Boedeker C."/>
            <person name="Pinto D."/>
            <person name="Vollmers J."/>
            <person name="Rivas-Marin E."/>
            <person name="Kohn T."/>
            <person name="Peeters S.H."/>
            <person name="Heuer A."/>
            <person name="Rast P."/>
            <person name="Oberbeckmann S."/>
            <person name="Bunk B."/>
            <person name="Jeske O."/>
            <person name="Meyerdierks A."/>
            <person name="Storesund J.E."/>
            <person name="Kallscheuer N."/>
            <person name="Luecker S."/>
            <person name="Lage O.M."/>
            <person name="Pohl T."/>
            <person name="Merkel B.J."/>
            <person name="Hornburger P."/>
            <person name="Mueller R.-W."/>
            <person name="Bruemmer F."/>
            <person name="Labrenz M."/>
            <person name="Spormann A.M."/>
            <person name="Op den Camp H."/>
            <person name="Overmann J."/>
            <person name="Amann R."/>
            <person name="Jetten M.S.M."/>
            <person name="Mascher T."/>
            <person name="Medema M.H."/>
            <person name="Devos D.P."/>
            <person name="Kaster A.-K."/>
            <person name="Ovreas L."/>
            <person name="Rohde M."/>
            <person name="Galperin M.Y."/>
            <person name="Jogler C."/>
        </authorList>
    </citation>
    <scope>NUCLEOTIDE SEQUENCE [LARGE SCALE GENOMIC DNA]</scope>
    <source>
        <strain evidence="1 2">Spa11</strain>
    </source>
</reference>
<proteinExistence type="predicted"/>
<dbReference type="Proteomes" id="UP000316426">
    <property type="component" value="Chromosome"/>
</dbReference>